<dbReference type="InterPro" id="IPR026444">
    <property type="entry name" value="Secre_tail"/>
</dbReference>
<protein>
    <submittedName>
        <fullName evidence="3">T9SS type A sorting domain-containing protein</fullName>
    </submittedName>
</protein>
<evidence type="ECO:0000259" key="1">
    <source>
        <dbReference type="Pfam" id="PF18962"/>
    </source>
</evidence>
<comment type="caution">
    <text evidence="3">The sequence shown here is derived from an EMBL/GenBank/DDBJ whole genome shotgun (WGS) entry which is preliminary data.</text>
</comment>
<evidence type="ECO:0000313" key="3">
    <source>
        <dbReference type="EMBL" id="MRX46441.1"/>
    </source>
</evidence>
<accession>A0A7K0FLC2</accession>
<dbReference type="RefSeq" id="WP_154286536.1">
    <property type="nucleotide sequence ID" value="NZ_WKJI01000001.1"/>
</dbReference>
<dbReference type="AlphaFoldDB" id="A0A7K0FLC2"/>
<dbReference type="EMBL" id="WKJI01000001">
    <property type="protein sequence ID" value="MRX46441.1"/>
    <property type="molecule type" value="Genomic_DNA"/>
</dbReference>
<dbReference type="Pfam" id="PF18962">
    <property type="entry name" value="Por_Secre_tail"/>
    <property type="match status" value="1"/>
</dbReference>
<dbReference type="NCBIfam" id="TIGR04183">
    <property type="entry name" value="Por_Secre_tail"/>
    <property type="match status" value="1"/>
</dbReference>
<dbReference type="Proteomes" id="UP000462931">
    <property type="component" value="Unassembled WGS sequence"/>
</dbReference>
<name>A0A7K0FLC2_9SPHI</name>
<organism evidence="3 4">
    <name type="scientific">Pedobacter puniceum</name>
    <dbReference type="NCBI Taxonomy" id="2666136"/>
    <lineage>
        <taxon>Bacteria</taxon>
        <taxon>Pseudomonadati</taxon>
        <taxon>Bacteroidota</taxon>
        <taxon>Sphingobacteriia</taxon>
        <taxon>Sphingobacteriales</taxon>
        <taxon>Sphingobacteriaceae</taxon>
        <taxon>Pedobacter</taxon>
    </lineage>
</organism>
<gene>
    <name evidence="3" type="ORF">GJJ64_04480</name>
</gene>
<sequence length="569" mass="61345">MGQADMFGKKILDVFPQYNEVTAVLNEPATAQLLTYRSLQHNGSIQTNTWLAGTYKPMVTFAPSGPQPSYRFIATSQGSECGTPLFGAGAQLLNVQASGGAVVFFLPGFYSKFGAEIKANALPATGGSVELAKIKLEAKVKYLFVRVKKETFNFSYPLSSSPYLPIDGAPGGASPVGSTAISPQSFGGLIGIIFGAYVLNVNVGSLNTFTFVPTPSALDIQNYNQSSLNSTYVGGWNPLNPSSAETFIAQEAASGSFNESHTRFTARNAEWLYKQMENISSNTLNCSNICSQATNNSLINGPSQFCTTATYQIPNLPSGATVTWSATGSISISGSTTANPVSVSKSIDGTGTLTATVSTACGSFNLSKMINTGAPTLGMPSFTNLDNQNPYWCSNNSGNSFTVESNDLSSTYEARLLTYPSLNVYASNNNAYPGFDVFGYVPPGYYVFQLRATNACGTSAWVETEVESVYCTSDWESNNLNVYPNPVEETLTITYSSTEGMQAFKLSKTASEEKHLLLFDDKGKEVKKDMMKAGETKLEWDIKNFPSGRYFLHIKEGKEVVKKQIIIKH</sequence>
<proteinExistence type="predicted"/>
<keyword evidence="4" id="KW-1185">Reference proteome</keyword>
<reference evidence="3 4" key="1">
    <citation type="submission" date="2019-11" db="EMBL/GenBank/DDBJ databases">
        <authorList>
            <person name="Cheng Q."/>
            <person name="Yang Z."/>
        </authorList>
    </citation>
    <scope>NUCLEOTIDE SEQUENCE [LARGE SCALE GENOMIC DNA]</scope>
    <source>
        <strain evidence="3 4">HX-22-1</strain>
    </source>
</reference>
<feature type="domain" description="Secretion system C-terminal sorting" evidence="1">
    <location>
        <begin position="482"/>
        <end position="566"/>
    </location>
</feature>
<dbReference type="Pfam" id="PF19408">
    <property type="entry name" value="PKD_6"/>
    <property type="match status" value="1"/>
</dbReference>
<feature type="domain" description="PKD-like" evidence="2">
    <location>
        <begin position="296"/>
        <end position="366"/>
    </location>
</feature>
<evidence type="ECO:0000259" key="2">
    <source>
        <dbReference type="Pfam" id="PF19408"/>
    </source>
</evidence>
<evidence type="ECO:0000313" key="4">
    <source>
        <dbReference type="Proteomes" id="UP000462931"/>
    </source>
</evidence>
<dbReference type="InterPro" id="IPR045829">
    <property type="entry name" value="PKD_6"/>
</dbReference>